<reference evidence="3 4" key="1">
    <citation type="submission" date="2016-03" db="EMBL/GenBank/DDBJ databases">
        <authorList>
            <person name="Ploux O."/>
        </authorList>
    </citation>
    <scope>NUCLEOTIDE SEQUENCE [LARGE SCALE GENOMIC DNA]</scope>
    <source>
        <strain evidence="3 4">UAMH 11012</strain>
    </source>
</reference>
<evidence type="ECO:0000313" key="4">
    <source>
        <dbReference type="Proteomes" id="UP000184330"/>
    </source>
</evidence>
<dbReference type="PANTHER" id="PTHR33112">
    <property type="entry name" value="DOMAIN PROTEIN, PUTATIVE-RELATED"/>
    <property type="match status" value="1"/>
</dbReference>
<dbReference type="OrthoDB" id="5362512at2759"/>
<feature type="region of interest" description="Disordered" evidence="1">
    <location>
        <begin position="12"/>
        <end position="75"/>
    </location>
</feature>
<dbReference type="InterPro" id="IPR010730">
    <property type="entry name" value="HET"/>
</dbReference>
<sequence>MGVILIVNPLAAHPAQSPGSERTVAAQEGDQVLSSKETKKSSPDASARDPTSACSRDLIATSSPADEDDGESRRLSNAASIVHSLSTPSPNFEQLSFYKASKSDLETGAPAATIIYPDLGDSTRSCLELCYSMLCNKCCGMLDLDVFPTSDTAYDHHESYTALCISAASGCELCQCIKDEQSRCLKLAEDFDYRISREDTQIKCFAFDRKEKIGGICRIRIGQHALLKKRPVDATGLHFLWVFFGLCVREDDPMSNYVRGRVIEPTSSSDASFKTVKGWLQECLEDHPNCHKNPDSILPTRVINVGSATPFLEVTHGQRGAWVTLSHCWGAKAPLTTTTDTLSLRSQGIELEKLPPTFQDAIEITCRLGFEYLWIDSLCILQDSLGDWLAESSCMREIYRNAVLNISADACPDPESGIFASANSKRHLNDSIIKLPCRSSNNHINGEVSFHRDVFIAHLHTPLQERAWVLQESIFSPRRIRYLASGISWTCETIYSCDEDDPEMQRIIGHRTDAHSIFQMPKVPDGDEDRQGRQQKILNWWYQLLTDYLGRQVSFITDRLPAIAGIAKEVAERTGYHYRCGLWEEDILGGILWATPSVGVDLSKGPSWSWAIVDCLEFVRANTWDGISSVHFTEDPRAKVLDIQVKNVNDDPFGQAESGKITIRGPWRSVEWEGKPEPFLETYKKRRNILERHRFKDIHRDRFTKPSQIVLALDQRFESTNSALDILPKDAIYLQIDRFGSYDRNRWGGARGVLALVLQPTGGVEGEFRRIGIAQIPEDDGMTDGWPLRTVTII</sequence>
<dbReference type="PANTHER" id="PTHR33112:SF16">
    <property type="entry name" value="HETEROKARYON INCOMPATIBILITY DOMAIN-CONTAINING PROTEIN"/>
    <property type="match status" value="1"/>
</dbReference>
<organism evidence="3 4">
    <name type="scientific">Phialocephala subalpina</name>
    <dbReference type="NCBI Taxonomy" id="576137"/>
    <lineage>
        <taxon>Eukaryota</taxon>
        <taxon>Fungi</taxon>
        <taxon>Dikarya</taxon>
        <taxon>Ascomycota</taxon>
        <taxon>Pezizomycotina</taxon>
        <taxon>Leotiomycetes</taxon>
        <taxon>Helotiales</taxon>
        <taxon>Mollisiaceae</taxon>
        <taxon>Phialocephala</taxon>
        <taxon>Phialocephala fortinii species complex</taxon>
    </lineage>
</organism>
<dbReference type="Proteomes" id="UP000184330">
    <property type="component" value="Unassembled WGS sequence"/>
</dbReference>
<keyword evidence="4" id="KW-1185">Reference proteome</keyword>
<dbReference type="STRING" id="576137.A0A1L7WFN9"/>
<evidence type="ECO:0000313" key="3">
    <source>
        <dbReference type="EMBL" id="CZR51581.1"/>
    </source>
</evidence>
<evidence type="ECO:0000256" key="1">
    <source>
        <dbReference type="SAM" id="MobiDB-lite"/>
    </source>
</evidence>
<dbReference type="AlphaFoldDB" id="A0A1L7WFN9"/>
<feature type="domain" description="Heterokaryon incompatibility" evidence="2">
    <location>
        <begin position="322"/>
        <end position="472"/>
    </location>
</feature>
<proteinExistence type="predicted"/>
<gene>
    <name evidence="3" type="ORF">PAC_01458</name>
</gene>
<protein>
    <recommendedName>
        <fullName evidence="2">Heterokaryon incompatibility domain-containing protein</fullName>
    </recommendedName>
</protein>
<dbReference type="EMBL" id="FJOG01000002">
    <property type="protein sequence ID" value="CZR51581.1"/>
    <property type="molecule type" value="Genomic_DNA"/>
</dbReference>
<evidence type="ECO:0000259" key="2">
    <source>
        <dbReference type="Pfam" id="PF06985"/>
    </source>
</evidence>
<name>A0A1L7WFN9_9HELO</name>
<dbReference type="Pfam" id="PF06985">
    <property type="entry name" value="HET"/>
    <property type="match status" value="1"/>
</dbReference>
<accession>A0A1L7WFN9</accession>